<protein>
    <submittedName>
        <fullName evidence="2">Uncharacterized protein</fullName>
    </submittedName>
</protein>
<keyword evidence="3" id="KW-1185">Reference proteome</keyword>
<proteinExistence type="predicted"/>
<evidence type="ECO:0000313" key="2">
    <source>
        <dbReference type="EMBL" id="MCH5600879.1"/>
    </source>
</evidence>
<comment type="caution">
    <text evidence="2">The sequence shown here is derived from an EMBL/GenBank/DDBJ whole genome shotgun (WGS) entry which is preliminary data.</text>
</comment>
<feature type="region of interest" description="Disordered" evidence="1">
    <location>
        <begin position="181"/>
        <end position="246"/>
    </location>
</feature>
<feature type="compositionally biased region" description="Basic and acidic residues" evidence="1">
    <location>
        <begin position="191"/>
        <end position="226"/>
    </location>
</feature>
<gene>
    <name evidence="2" type="ORF">MKP09_24680</name>
</gene>
<name>A0ABS9SR92_9BACT</name>
<evidence type="ECO:0000313" key="3">
    <source>
        <dbReference type="Proteomes" id="UP001202248"/>
    </source>
</evidence>
<reference evidence="2 3" key="1">
    <citation type="submission" date="2022-02" db="EMBL/GenBank/DDBJ databases">
        <authorList>
            <person name="Min J."/>
        </authorList>
    </citation>
    <scope>NUCLEOTIDE SEQUENCE [LARGE SCALE GENOMIC DNA]</scope>
    <source>
        <strain evidence="2 3">GR10-1</strain>
    </source>
</reference>
<dbReference type="RefSeq" id="WP_240833401.1">
    <property type="nucleotide sequence ID" value="NZ_JAKWBL010000005.1"/>
</dbReference>
<dbReference type="EMBL" id="JAKWBL010000005">
    <property type="protein sequence ID" value="MCH5600879.1"/>
    <property type="molecule type" value="Genomic_DNA"/>
</dbReference>
<dbReference type="Proteomes" id="UP001202248">
    <property type="component" value="Unassembled WGS sequence"/>
</dbReference>
<evidence type="ECO:0000256" key="1">
    <source>
        <dbReference type="SAM" id="MobiDB-lite"/>
    </source>
</evidence>
<feature type="compositionally biased region" description="Basic residues" evidence="1">
    <location>
        <begin position="227"/>
        <end position="246"/>
    </location>
</feature>
<organism evidence="2 3">
    <name type="scientific">Niabella ginsengisoli</name>
    <dbReference type="NCBI Taxonomy" id="522298"/>
    <lineage>
        <taxon>Bacteria</taxon>
        <taxon>Pseudomonadati</taxon>
        <taxon>Bacteroidota</taxon>
        <taxon>Chitinophagia</taxon>
        <taxon>Chitinophagales</taxon>
        <taxon>Chitinophagaceae</taxon>
        <taxon>Niabella</taxon>
    </lineage>
</organism>
<accession>A0ABS9SR92</accession>
<sequence length="246" mass="27507">MNGADSSLIQNVIATASFINSDPFWSAQVAQLGINNCGQDCWNMEMVPVVGNHTVDLGDGSDIASKFHRLYLFYDQVLKRTGFDKYQKIDVQYSGQVIGVEGNYTKVDSIQLRKNIENLLQQSRQYNEMVQVAPSLNYDGVLQIDTSAEAQMIYQGNDVSEDSIQYLQNNEPADDKKQEVTAAAAIAKSTPAKEVKPTVKNNTDKQKSEKKPVAKKTDTKKDESKTGIKKGALRRMKRLKVHLKKK</sequence>